<dbReference type="Proteomes" id="UP000321805">
    <property type="component" value="Chromosome"/>
</dbReference>
<dbReference type="KEGG" id="bsol:FSW04_14065"/>
<dbReference type="RefSeq" id="WP_146920288.1">
    <property type="nucleotide sequence ID" value="NZ_CP042430.1"/>
</dbReference>
<evidence type="ECO:0008006" key="4">
    <source>
        <dbReference type="Google" id="ProtNLM"/>
    </source>
</evidence>
<evidence type="ECO:0000313" key="2">
    <source>
        <dbReference type="EMBL" id="QEC48585.1"/>
    </source>
</evidence>
<evidence type="ECO:0000313" key="3">
    <source>
        <dbReference type="Proteomes" id="UP000321805"/>
    </source>
</evidence>
<sequence>MPIAARFPLCVVACVLAWSVAPVPAEGAIPFKTIASPGPLPSIAVGNEGSCQVAHVGDQQLELFPSQTTPGDCGTFIFSGGVLYGPNFPGHDQTAATSGLGALTPFTPQAQSEVAGSGVAADPLRVTTTYVAGATGLRVTQIDSYVPGQEAFRTDVQIQNAAATAQAGVIYRAGDCYLQESDVGYGFVETATNGPGCSINANNAPAGRIEQWVPLTAASTYLEDRFSSVWSAIGAHAPFPNSCQCATSLDNGAGLSWSFNVAPGATATFSHLTVFSPTGVTGGQLPPTPTAPSIPTAPPVAASLPPGVLALPLPSNRRCVSRRAFPIRVRRYPGVEWAFAYVAVNGRTVPVYVYSERRVRVTRIGAVYLNARRFRALVDLRGLPKRTYRVRVSAVTTDGQLRANTRQYRTCAGKLRGSIPRL</sequence>
<proteinExistence type="predicted"/>
<feature type="chain" id="PRO_5022949306" description="DUF4232 domain-containing protein" evidence="1">
    <location>
        <begin position="28"/>
        <end position="422"/>
    </location>
</feature>
<reference evidence="2 3" key="1">
    <citation type="journal article" date="2018" name="J. Microbiol.">
        <title>Baekduia soli gen. nov., sp. nov., a novel bacterium isolated from the soil of Baekdu Mountain and proposal of a novel family name, Baekduiaceae fam. nov.</title>
        <authorList>
            <person name="An D.S."/>
            <person name="Siddiqi M.Z."/>
            <person name="Kim K.H."/>
            <person name="Yu H.S."/>
            <person name="Im W.T."/>
        </authorList>
    </citation>
    <scope>NUCLEOTIDE SEQUENCE [LARGE SCALE GENOMIC DNA]</scope>
    <source>
        <strain evidence="2 3">BR7-21</strain>
    </source>
</reference>
<dbReference type="OrthoDB" id="7056364at2"/>
<keyword evidence="3" id="KW-1185">Reference proteome</keyword>
<evidence type="ECO:0000256" key="1">
    <source>
        <dbReference type="SAM" id="SignalP"/>
    </source>
</evidence>
<protein>
    <recommendedName>
        <fullName evidence="4">DUF4232 domain-containing protein</fullName>
    </recommendedName>
</protein>
<accession>A0A5B8U6Q5</accession>
<gene>
    <name evidence="2" type="ORF">FSW04_14065</name>
</gene>
<keyword evidence="1" id="KW-0732">Signal</keyword>
<dbReference type="EMBL" id="CP042430">
    <property type="protein sequence ID" value="QEC48585.1"/>
    <property type="molecule type" value="Genomic_DNA"/>
</dbReference>
<organism evidence="2 3">
    <name type="scientific">Baekduia soli</name>
    <dbReference type="NCBI Taxonomy" id="496014"/>
    <lineage>
        <taxon>Bacteria</taxon>
        <taxon>Bacillati</taxon>
        <taxon>Actinomycetota</taxon>
        <taxon>Thermoleophilia</taxon>
        <taxon>Solirubrobacterales</taxon>
        <taxon>Baekduiaceae</taxon>
        <taxon>Baekduia</taxon>
    </lineage>
</organism>
<name>A0A5B8U6Q5_9ACTN</name>
<dbReference type="AlphaFoldDB" id="A0A5B8U6Q5"/>
<feature type="signal peptide" evidence="1">
    <location>
        <begin position="1"/>
        <end position="27"/>
    </location>
</feature>